<comment type="function">
    <text evidence="18 20">Catalyzes the transfer of a methyl group from methyl-cobalamin to homocysteine, yielding enzyme-bound cob(I)alamin and methionine. Subsequently, remethylates the cofactor using methyltetrahydrofolate.</text>
</comment>
<evidence type="ECO:0000256" key="13">
    <source>
        <dbReference type="ARBA" id="ARBA00022723"/>
    </source>
</evidence>
<feature type="binding site" evidence="21 23">
    <location>
        <position position="298"/>
    </location>
    <ligand>
        <name>Zn(2+)</name>
        <dbReference type="ChEBI" id="CHEBI:29105"/>
    </ligand>
</feature>
<sequence>MTSQDTASRVTAFREALASRVVVADGAMGTMLQAQDPSMEDFEQLEGCNEILNLTRPDIVRSVHEEYFAVGVDCVETNTFGANFAALAEYDIADRVFELSQAGAAIAREVADEFTASTGQQRFVLGSMGPGTKLPTLGHVDYVTLRDAFQQNAEGMIVGGADALLVETTQDLLQTKAAVLAARRALVATGTDLPVICSVTVETTGTMLLGSEIGAALTALEPLGIDMIGLNCATGPAEMSEHLRYLARHSRIPLSCMPNAGLPVLGKDGAHYPLSPAELADAQETFVREYGLSLVGGCCGTTPEHLRQVVERVRGVAATERVVRPEPGAASLYQTVPFRQDTSYLAIGERTNANGSKKFREAMLDGRWDDCVEMAREQIREGAHLLDLCVDYVGRDGVADMAELAGRFATASTLPIVLDSTELEVIQAGLEKLGGRAVINSVNYEDGDGPESRFVKVTRLAAEHGAALIALTIDEEGQARTAEKKVEIAERLIADLTGNWGILESDILIDTLTFTICTGQEESRKDGIATIEAIRELKKRRPDVQTTLGLSNISFGLNPAARIVLNSVFLDECVKAGLDSAIVHASKILPIARFDEEQVTVARDLIYDRRAEGYDPLQKLMELFEGATAKSLKAGQAEELAALPLDERLKRRIIDGEKNGLEADLEAALAERPALDIVNETLLDGMKVVGELFGSGQMQLPFVLQSAEVMKGAVAYLEPHMEKSDDEGKGTIVLATVRGDVHDIGKNLVDIILSNNGYNVVNLGIKQPVSAILEAAEEHKADVIGMSGLLVKSTVIMKENLQELNQRKMAADYPVILGGAALTRAYVEQDLHEIYEGEVRYARDAFEGLRLMDALIAVKRGVPGATLPELKQRRVAKRDVQVSEPEPEQGAIRSDVAVDNAVPTPPFWGTRVIKGIQLKEYASWLDEGALFKGQWGLRPARTGGGPTYEELVETEGRPRLRGWLGFLHTRNLLEAAAVHGYFPCTSKGDDLIILGEDGTERTRFTFPRQRRGRRLCLADFFRPEDSGETDVVGLQVVTVGSRIGAATAELFEANSYRDYLELHGLSVQLAEALAEYWHARVRGELGFGGEDPADVEDMFALKYRGARFSLGYGACPDLEDRAKIADLLQPERIGVQLSEEFQLHPEQSTDAIVIHHPEATYFNAGSRS</sequence>
<dbReference type="SUPFAM" id="SSF51717">
    <property type="entry name" value="Dihydropteroate synthetase-like"/>
    <property type="match status" value="1"/>
</dbReference>
<evidence type="ECO:0000256" key="3">
    <source>
        <dbReference type="ARBA" id="ARBA00001956"/>
    </source>
</evidence>
<dbReference type="GO" id="GO:0008705">
    <property type="term" value="F:methionine synthase activity"/>
    <property type="evidence" value="ECO:0007669"/>
    <property type="project" value="UniProtKB-UniRule"/>
</dbReference>
<comment type="cofactor">
    <cofactor evidence="3 20 21">
        <name>methylcob(III)alamin</name>
        <dbReference type="ChEBI" id="CHEBI:28115"/>
    </cofactor>
</comment>
<dbReference type="PROSITE" id="PS51332">
    <property type="entry name" value="B12_BINDING"/>
    <property type="match status" value="1"/>
</dbReference>
<dbReference type="FunFam" id="3.20.20.330:FF:000006">
    <property type="entry name" value="Methionine synthase"/>
    <property type="match status" value="1"/>
</dbReference>
<dbReference type="Gene3D" id="3.40.50.280">
    <property type="entry name" value="Cobalamin-binding domain"/>
    <property type="match status" value="1"/>
</dbReference>
<dbReference type="Pfam" id="PF02574">
    <property type="entry name" value="S-methyl_trans"/>
    <property type="match status" value="1"/>
</dbReference>
<evidence type="ECO:0000256" key="16">
    <source>
        <dbReference type="ARBA" id="ARBA00023167"/>
    </source>
</evidence>
<keyword evidence="15 20" id="KW-0862">Zinc</keyword>
<dbReference type="InterPro" id="IPR036594">
    <property type="entry name" value="Meth_synthase_dom"/>
</dbReference>
<dbReference type="UniPathway" id="UPA00051">
    <property type="reaction ID" value="UER00081"/>
</dbReference>
<dbReference type="SUPFAM" id="SSF47644">
    <property type="entry name" value="Methionine synthase domain"/>
    <property type="match status" value="1"/>
</dbReference>
<dbReference type="PANTHER" id="PTHR45833">
    <property type="entry name" value="METHIONINE SYNTHASE"/>
    <property type="match status" value="1"/>
</dbReference>
<evidence type="ECO:0000313" key="30">
    <source>
        <dbReference type="Proteomes" id="UP000288351"/>
    </source>
</evidence>
<feature type="binding site" evidence="22">
    <location>
        <begin position="739"/>
        <end position="743"/>
    </location>
    <ligand>
        <name>methylcob(III)alamin</name>
        <dbReference type="ChEBI" id="CHEBI:28115"/>
    </ligand>
</feature>
<dbReference type="PANTHER" id="PTHR45833:SF1">
    <property type="entry name" value="METHIONINE SYNTHASE"/>
    <property type="match status" value="1"/>
</dbReference>
<dbReference type="InterPro" id="IPR011005">
    <property type="entry name" value="Dihydropteroate_synth-like_sf"/>
</dbReference>
<keyword evidence="16 20" id="KW-0486">Methionine biosynthesis</keyword>
<comment type="catalytic activity">
    <reaction evidence="1 20">
        <text>(6S)-5-methyl-5,6,7,8-tetrahydrofolate + L-homocysteine = (6S)-5,6,7,8-tetrahydrofolate + L-methionine</text>
        <dbReference type="Rhea" id="RHEA:11172"/>
        <dbReference type="ChEBI" id="CHEBI:18608"/>
        <dbReference type="ChEBI" id="CHEBI:57453"/>
        <dbReference type="ChEBI" id="CHEBI:57844"/>
        <dbReference type="ChEBI" id="CHEBI:58199"/>
        <dbReference type="EC" id="2.1.1.13"/>
    </reaction>
</comment>
<reference evidence="29 30" key="1">
    <citation type="journal article" date="2019" name="Microbiol. Resour. Announc.">
        <title>Draft Genome Sequence of the Most Traditional epsilon-Poly-l-Lysine Producer, Streptomyces albulus NBRC14147.</title>
        <authorList>
            <person name="Yamanaka K."/>
            <person name="Hamano Y."/>
        </authorList>
    </citation>
    <scope>NUCLEOTIDE SEQUENCE [LARGE SCALE GENOMIC DNA]</scope>
    <source>
        <strain evidence="29 30">NBRC 14147</strain>
    </source>
</reference>
<gene>
    <name evidence="29" type="ORF">SALB_00624</name>
</gene>
<dbReference type="InterPro" id="IPR003759">
    <property type="entry name" value="Cbl-bd_cap"/>
</dbReference>
<keyword evidence="8 20" id="KW-0489">Methyltransferase</keyword>
<dbReference type="GO" id="GO:0031419">
    <property type="term" value="F:cobalamin binding"/>
    <property type="evidence" value="ECO:0007669"/>
    <property type="project" value="UniProtKB-UniRule"/>
</dbReference>
<dbReference type="InterPro" id="IPR036589">
    <property type="entry name" value="HCY_dom_sf"/>
</dbReference>
<organism evidence="29 30">
    <name type="scientific">Streptomyces noursei</name>
    <name type="common">Streptomyces albulus</name>
    <dbReference type="NCBI Taxonomy" id="1971"/>
    <lineage>
        <taxon>Bacteria</taxon>
        <taxon>Bacillati</taxon>
        <taxon>Actinomycetota</taxon>
        <taxon>Actinomycetes</taxon>
        <taxon>Kitasatosporales</taxon>
        <taxon>Streptomycetaceae</taxon>
        <taxon>Streptomyces</taxon>
    </lineage>
</organism>
<evidence type="ECO:0000256" key="14">
    <source>
        <dbReference type="ARBA" id="ARBA00022737"/>
    </source>
</evidence>
<evidence type="ECO:0000256" key="17">
    <source>
        <dbReference type="ARBA" id="ARBA00023285"/>
    </source>
</evidence>
<dbReference type="PROSITE" id="PS50974">
    <property type="entry name" value="ADOMET_ACTIVATION"/>
    <property type="match status" value="1"/>
</dbReference>
<keyword evidence="10 20" id="KW-0846">Cobalamin</keyword>
<dbReference type="CDD" id="cd02069">
    <property type="entry name" value="methionine_synthase_B12_BD"/>
    <property type="match status" value="1"/>
</dbReference>
<evidence type="ECO:0000256" key="22">
    <source>
        <dbReference type="PIRSR" id="PIRSR000381-2"/>
    </source>
</evidence>
<feature type="domain" description="B12-binding N-terminal" evidence="28">
    <location>
        <begin position="636"/>
        <end position="729"/>
    </location>
</feature>
<dbReference type="GO" id="GO:0050667">
    <property type="term" value="P:homocysteine metabolic process"/>
    <property type="evidence" value="ECO:0007669"/>
    <property type="project" value="TreeGrafter"/>
</dbReference>
<dbReference type="PROSITE" id="PS51337">
    <property type="entry name" value="B12_BINDING_NTER"/>
    <property type="match status" value="1"/>
</dbReference>
<comment type="similarity">
    <text evidence="5">Belongs to the vitamin-B12 dependent methionine synthase family.</text>
</comment>
<dbReference type="InterPro" id="IPR003726">
    <property type="entry name" value="HCY_dom"/>
</dbReference>
<dbReference type="Pfam" id="PF02965">
    <property type="entry name" value="Met_synt_B12"/>
    <property type="match status" value="1"/>
</dbReference>
<comment type="domain">
    <text evidence="20">Modular enzyme with four functionally distinct domains. The isolated Hcy-binding domain catalyzes methyl transfer from free methylcobalamin to homocysteine. The Hcy-binding domain in association with the pterin-binding domain catalyzes the methylation of cob(I)alamin by methyltetrahydrofolate and the methylation of homocysteine. The B12-binding domain binds the cofactor. The AdoMet activation domain binds S-adenosyl-L-methionine. Under aerobic conditions cob(I)alamin can be converted to inactive cob(II)alamin. Reductive methylation by S-adenosyl-L-methionine and flavodoxin regenerates methylcobalamin.</text>
</comment>
<dbReference type="InterPro" id="IPR037010">
    <property type="entry name" value="VitB12-dep_Met_synth_activ_sf"/>
</dbReference>
<feature type="binding site" evidence="22">
    <location>
        <position position="845"/>
    </location>
    <ligand>
        <name>methylcob(III)alamin</name>
        <dbReference type="ChEBI" id="CHEBI:28115"/>
    </ligand>
</feature>
<evidence type="ECO:0000256" key="1">
    <source>
        <dbReference type="ARBA" id="ARBA00001700"/>
    </source>
</evidence>
<dbReference type="PIRSF" id="PIRSF000381">
    <property type="entry name" value="MetH"/>
    <property type="match status" value="1"/>
</dbReference>
<feature type="domain" description="Hcy-binding" evidence="24">
    <location>
        <begin position="10"/>
        <end position="313"/>
    </location>
</feature>
<dbReference type="EC" id="2.1.1.13" evidence="6 19"/>
<dbReference type="SUPFAM" id="SSF52242">
    <property type="entry name" value="Cobalamin (vitamin B12)-binding domain"/>
    <property type="match status" value="1"/>
</dbReference>
<comment type="pathway">
    <text evidence="4 20">Amino-acid biosynthesis; L-methionine biosynthesis via de novo pathway; L-methionine from L-homocysteine (MetH route): step 1/1.</text>
</comment>
<feature type="binding site" evidence="21 23">
    <location>
        <position position="299"/>
    </location>
    <ligand>
        <name>Zn(2+)</name>
        <dbReference type="ChEBI" id="CHEBI:29105"/>
    </ligand>
</feature>
<feature type="domain" description="Pterin-binding" evidence="25">
    <location>
        <begin position="344"/>
        <end position="607"/>
    </location>
</feature>
<evidence type="ECO:0000256" key="2">
    <source>
        <dbReference type="ARBA" id="ARBA00001947"/>
    </source>
</evidence>
<dbReference type="FunFam" id="3.20.20.20:FF:000007">
    <property type="entry name" value="Methionine synthase"/>
    <property type="match status" value="1"/>
</dbReference>
<evidence type="ECO:0000256" key="15">
    <source>
        <dbReference type="ARBA" id="ARBA00022833"/>
    </source>
</evidence>
<evidence type="ECO:0000256" key="7">
    <source>
        <dbReference type="ARBA" id="ARBA00013998"/>
    </source>
</evidence>
<dbReference type="AlphaFoldDB" id="A0A401QRH1"/>
<dbReference type="InterPro" id="IPR033706">
    <property type="entry name" value="Met_synthase_B12-bd"/>
</dbReference>
<evidence type="ECO:0000256" key="6">
    <source>
        <dbReference type="ARBA" id="ARBA00012032"/>
    </source>
</evidence>
<keyword evidence="14" id="KW-0677">Repeat</keyword>
<dbReference type="FunFam" id="3.40.50.280:FF:000004">
    <property type="entry name" value="Methionine synthase"/>
    <property type="match status" value="1"/>
</dbReference>
<dbReference type="SMART" id="SM01018">
    <property type="entry name" value="B12-binding_2"/>
    <property type="match status" value="1"/>
</dbReference>
<dbReference type="GO" id="GO:0005829">
    <property type="term" value="C:cytosol"/>
    <property type="evidence" value="ECO:0007669"/>
    <property type="project" value="TreeGrafter"/>
</dbReference>
<protein>
    <recommendedName>
        <fullName evidence="7 19">Methionine synthase</fullName>
        <ecNumber evidence="6 19">2.1.1.13</ecNumber>
    </recommendedName>
    <alternativeName>
        <fullName evidence="20">5-methyltetrahydrofolate--homocysteine methyltransferase</fullName>
    </alternativeName>
</protein>
<evidence type="ECO:0000256" key="11">
    <source>
        <dbReference type="ARBA" id="ARBA00022679"/>
    </source>
</evidence>
<dbReference type="InterPro" id="IPR000489">
    <property type="entry name" value="Pterin-binding_dom"/>
</dbReference>
<evidence type="ECO:0000256" key="18">
    <source>
        <dbReference type="ARBA" id="ARBA00025552"/>
    </source>
</evidence>
<dbReference type="InterPro" id="IPR004223">
    <property type="entry name" value="VitB12-dep_Met_synth_activ_dom"/>
</dbReference>
<feature type="binding site" evidence="22">
    <location>
        <begin position="1161"/>
        <end position="1162"/>
    </location>
    <ligand>
        <name>S-adenosyl-L-methionine</name>
        <dbReference type="ChEBI" id="CHEBI:59789"/>
    </ligand>
</feature>
<dbReference type="Proteomes" id="UP000288351">
    <property type="component" value="Unassembled WGS sequence"/>
</dbReference>
<feature type="binding site" evidence="22">
    <location>
        <position position="1107"/>
    </location>
    <ligand>
        <name>S-adenosyl-L-methionine</name>
        <dbReference type="ChEBI" id="CHEBI:59789"/>
    </ligand>
</feature>
<keyword evidence="9 20" id="KW-0028">Amino-acid biosynthesis</keyword>
<dbReference type="NCBIfam" id="TIGR02082">
    <property type="entry name" value="metH"/>
    <property type="match status" value="1"/>
</dbReference>
<evidence type="ECO:0000256" key="23">
    <source>
        <dbReference type="PROSITE-ProRule" id="PRU00333"/>
    </source>
</evidence>
<accession>A0A401QRH1</accession>
<evidence type="ECO:0000256" key="20">
    <source>
        <dbReference type="PIRNR" id="PIRNR000381"/>
    </source>
</evidence>
<evidence type="ECO:0000256" key="19">
    <source>
        <dbReference type="NCBIfam" id="TIGR02082"/>
    </source>
</evidence>
<dbReference type="PROSITE" id="PS50970">
    <property type="entry name" value="HCY"/>
    <property type="match status" value="1"/>
</dbReference>
<evidence type="ECO:0000256" key="5">
    <source>
        <dbReference type="ARBA" id="ARBA00010398"/>
    </source>
</evidence>
<feature type="binding site" evidence="21 23">
    <location>
        <position position="232"/>
    </location>
    <ligand>
        <name>Zn(2+)</name>
        <dbReference type="ChEBI" id="CHEBI:29105"/>
    </ligand>
</feature>
<dbReference type="Pfam" id="PF02310">
    <property type="entry name" value="B12-binding"/>
    <property type="match status" value="1"/>
</dbReference>
<feature type="binding site" evidence="22">
    <location>
        <position position="926"/>
    </location>
    <ligand>
        <name>S-adenosyl-L-methionine</name>
        <dbReference type="ChEBI" id="CHEBI:59789"/>
    </ligand>
</feature>
<keyword evidence="17 20" id="KW-0170">Cobalt</keyword>
<evidence type="ECO:0000256" key="8">
    <source>
        <dbReference type="ARBA" id="ARBA00022603"/>
    </source>
</evidence>
<evidence type="ECO:0000313" key="29">
    <source>
        <dbReference type="EMBL" id="GCB87955.1"/>
    </source>
</evidence>
<feature type="domain" description="B12-binding" evidence="27">
    <location>
        <begin position="729"/>
        <end position="866"/>
    </location>
</feature>
<keyword evidence="11 20" id="KW-0808">Transferase</keyword>
<name>A0A401QRH1_STRNR</name>
<evidence type="ECO:0000259" key="27">
    <source>
        <dbReference type="PROSITE" id="PS51332"/>
    </source>
</evidence>
<dbReference type="Gene3D" id="3.20.20.330">
    <property type="entry name" value="Homocysteine-binding-like domain"/>
    <property type="match status" value="1"/>
</dbReference>
<dbReference type="Gene3D" id="3.10.196.10">
    <property type="entry name" value="Vitamin B12-dependent methionine synthase, activation domain"/>
    <property type="match status" value="1"/>
</dbReference>
<evidence type="ECO:0000256" key="10">
    <source>
        <dbReference type="ARBA" id="ARBA00022628"/>
    </source>
</evidence>
<evidence type="ECO:0000259" key="26">
    <source>
        <dbReference type="PROSITE" id="PS50974"/>
    </source>
</evidence>
<dbReference type="PROSITE" id="PS50972">
    <property type="entry name" value="PTERIN_BINDING"/>
    <property type="match status" value="1"/>
</dbReference>
<dbReference type="Pfam" id="PF00809">
    <property type="entry name" value="Pterin_bind"/>
    <property type="match status" value="1"/>
</dbReference>
<dbReference type="RefSeq" id="WP_124428037.1">
    <property type="nucleotide sequence ID" value="NZ_BHXC01000002.1"/>
</dbReference>
<dbReference type="SUPFAM" id="SSF56507">
    <property type="entry name" value="Methionine synthase activation domain-like"/>
    <property type="match status" value="1"/>
</dbReference>
<evidence type="ECO:0000256" key="4">
    <source>
        <dbReference type="ARBA" id="ARBA00005178"/>
    </source>
</evidence>
<dbReference type="InterPro" id="IPR006158">
    <property type="entry name" value="Cobalamin-bd"/>
</dbReference>
<evidence type="ECO:0000256" key="12">
    <source>
        <dbReference type="ARBA" id="ARBA00022691"/>
    </source>
</evidence>
<evidence type="ECO:0000259" key="24">
    <source>
        <dbReference type="PROSITE" id="PS50970"/>
    </source>
</evidence>
<dbReference type="EMBL" id="BHXC01000002">
    <property type="protein sequence ID" value="GCB87955.1"/>
    <property type="molecule type" value="Genomic_DNA"/>
</dbReference>
<evidence type="ECO:0000259" key="25">
    <source>
        <dbReference type="PROSITE" id="PS50972"/>
    </source>
</evidence>
<evidence type="ECO:0000256" key="9">
    <source>
        <dbReference type="ARBA" id="ARBA00022605"/>
    </source>
</evidence>
<dbReference type="Gene3D" id="3.20.20.20">
    <property type="entry name" value="Dihydropteroate synthase-like"/>
    <property type="match status" value="1"/>
</dbReference>
<dbReference type="GO" id="GO:0032259">
    <property type="term" value="P:methylation"/>
    <property type="evidence" value="ECO:0007669"/>
    <property type="project" value="UniProtKB-KW"/>
</dbReference>
<comment type="cofactor">
    <cofactor evidence="2 20 23">
        <name>Zn(2+)</name>
        <dbReference type="ChEBI" id="CHEBI:29105"/>
    </cofactor>
</comment>
<dbReference type="GO" id="GO:0046653">
    <property type="term" value="P:tetrahydrofolate metabolic process"/>
    <property type="evidence" value="ECO:0007669"/>
    <property type="project" value="TreeGrafter"/>
</dbReference>
<feature type="binding site" evidence="22">
    <location>
        <position position="787"/>
    </location>
    <ligand>
        <name>methylcob(III)alamin</name>
        <dbReference type="ChEBI" id="CHEBI:28115"/>
    </ligand>
</feature>
<dbReference type="GO" id="GO:0008270">
    <property type="term" value="F:zinc ion binding"/>
    <property type="evidence" value="ECO:0007669"/>
    <property type="project" value="UniProtKB-UniRule"/>
</dbReference>
<feature type="domain" description="AdoMet activation" evidence="26">
    <location>
        <begin position="879"/>
        <end position="1168"/>
    </location>
</feature>
<comment type="caution">
    <text evidence="29">The sequence shown here is derived from an EMBL/GenBank/DDBJ whole genome shotgun (WGS) entry which is preliminary data.</text>
</comment>
<dbReference type="Pfam" id="PF02607">
    <property type="entry name" value="B12-binding_2"/>
    <property type="match status" value="1"/>
</dbReference>
<dbReference type="InterPro" id="IPR050554">
    <property type="entry name" value="Met_Synthase/Corrinoid"/>
</dbReference>
<proteinExistence type="inferred from homology"/>
<keyword evidence="13 20" id="KW-0479">Metal-binding</keyword>
<keyword evidence="12 20" id="KW-0949">S-adenosyl-L-methionine</keyword>
<dbReference type="CDD" id="cd00740">
    <property type="entry name" value="MeTr"/>
    <property type="match status" value="1"/>
</dbReference>
<dbReference type="Gene3D" id="1.10.1240.10">
    <property type="entry name" value="Methionine synthase domain"/>
    <property type="match status" value="1"/>
</dbReference>
<feature type="binding site" description="axial binding residue" evidence="21">
    <location>
        <position position="742"/>
    </location>
    <ligand>
        <name>methylcob(III)alamin</name>
        <dbReference type="ChEBI" id="CHEBI:28115"/>
    </ligand>
    <ligandPart>
        <name>Co</name>
        <dbReference type="ChEBI" id="CHEBI:27638"/>
    </ligandPart>
</feature>
<dbReference type="SUPFAM" id="SSF82282">
    <property type="entry name" value="Homocysteine S-methyltransferase"/>
    <property type="match status" value="1"/>
</dbReference>
<dbReference type="InterPro" id="IPR036724">
    <property type="entry name" value="Cobalamin-bd_sf"/>
</dbReference>
<evidence type="ECO:0000259" key="28">
    <source>
        <dbReference type="PROSITE" id="PS51337"/>
    </source>
</evidence>
<evidence type="ECO:0000256" key="21">
    <source>
        <dbReference type="PIRSR" id="PIRSR000381-1"/>
    </source>
</evidence>
<dbReference type="FunFam" id="1.10.1240.10:FF:000002">
    <property type="entry name" value="Methionine synthase"/>
    <property type="match status" value="1"/>
</dbReference>
<dbReference type="InterPro" id="IPR011822">
    <property type="entry name" value="MetH"/>
</dbReference>